<proteinExistence type="predicted"/>
<gene>
    <name evidence="1" type="ORF">BJ878DRAFT_519419</name>
</gene>
<dbReference type="GO" id="GO:0016857">
    <property type="term" value="F:racemase and epimerase activity, acting on carbohydrates and derivatives"/>
    <property type="evidence" value="ECO:0007669"/>
    <property type="project" value="InterPro"/>
</dbReference>
<dbReference type="SUPFAM" id="SSF54909">
    <property type="entry name" value="Dimeric alpha+beta barrel"/>
    <property type="match status" value="1"/>
</dbReference>
<comment type="caution">
    <text evidence="1">The sequence shown here is derived from an EMBL/GenBank/DDBJ whole genome shotgun (WGS) entry which is preliminary data.</text>
</comment>
<dbReference type="PANTHER" id="PTHR34389">
    <property type="entry name" value="L-RHAMNOSE MUTAROTASE"/>
    <property type="match status" value="1"/>
</dbReference>
<dbReference type="Proteomes" id="UP000887226">
    <property type="component" value="Unassembled WGS sequence"/>
</dbReference>
<sequence length="79" mass="9383">MPCEDSIFHDPETGILFASFKYVGYNWDGDMERMRENTKVQEWWRMTDGFQESFVPGAKGSYDSPPDWWRGVEEVFYCP</sequence>
<dbReference type="EMBL" id="MU254172">
    <property type="protein sequence ID" value="KAG9241680.1"/>
    <property type="molecule type" value="Genomic_DNA"/>
</dbReference>
<dbReference type="InterPro" id="IPR008000">
    <property type="entry name" value="Rham/fucose_mutarotase"/>
</dbReference>
<dbReference type="InterPro" id="IPR011008">
    <property type="entry name" value="Dimeric_a/b-barrel"/>
</dbReference>
<evidence type="ECO:0000313" key="1">
    <source>
        <dbReference type="EMBL" id="KAG9241680.1"/>
    </source>
</evidence>
<organism evidence="1 2">
    <name type="scientific">Calycina marina</name>
    <dbReference type="NCBI Taxonomy" id="1763456"/>
    <lineage>
        <taxon>Eukaryota</taxon>
        <taxon>Fungi</taxon>
        <taxon>Dikarya</taxon>
        <taxon>Ascomycota</taxon>
        <taxon>Pezizomycotina</taxon>
        <taxon>Leotiomycetes</taxon>
        <taxon>Helotiales</taxon>
        <taxon>Pezizellaceae</taxon>
        <taxon>Calycina</taxon>
    </lineage>
</organism>
<name>A0A9P8CCJ4_9HELO</name>
<reference evidence="1" key="1">
    <citation type="journal article" date="2021" name="IMA Fungus">
        <title>Genomic characterization of three marine fungi, including Emericellopsis atlantica sp. nov. with signatures of a generalist lifestyle and marine biomass degradation.</title>
        <authorList>
            <person name="Hagestad O.C."/>
            <person name="Hou L."/>
            <person name="Andersen J.H."/>
            <person name="Hansen E.H."/>
            <person name="Altermark B."/>
            <person name="Li C."/>
            <person name="Kuhnert E."/>
            <person name="Cox R.J."/>
            <person name="Crous P.W."/>
            <person name="Spatafora J.W."/>
            <person name="Lail K."/>
            <person name="Amirebrahimi M."/>
            <person name="Lipzen A."/>
            <person name="Pangilinan J."/>
            <person name="Andreopoulos W."/>
            <person name="Hayes R.D."/>
            <person name="Ng V."/>
            <person name="Grigoriev I.V."/>
            <person name="Jackson S.A."/>
            <person name="Sutton T.D.S."/>
            <person name="Dobson A.D.W."/>
            <person name="Rama T."/>
        </authorList>
    </citation>
    <scope>NUCLEOTIDE SEQUENCE</scope>
    <source>
        <strain evidence="1">TRa3180A</strain>
    </source>
</reference>
<dbReference type="AlphaFoldDB" id="A0A9P8CCJ4"/>
<dbReference type="Gene3D" id="3.30.70.100">
    <property type="match status" value="1"/>
</dbReference>
<evidence type="ECO:0000313" key="2">
    <source>
        <dbReference type="Proteomes" id="UP000887226"/>
    </source>
</evidence>
<protein>
    <recommendedName>
        <fullName evidence="3">L-rhamnose mutarotase</fullName>
    </recommendedName>
</protein>
<dbReference type="Pfam" id="PF05336">
    <property type="entry name" value="rhaM"/>
    <property type="match status" value="1"/>
</dbReference>
<evidence type="ECO:0008006" key="3">
    <source>
        <dbReference type="Google" id="ProtNLM"/>
    </source>
</evidence>
<dbReference type="OrthoDB" id="9981546at2759"/>
<accession>A0A9P8CCJ4</accession>
<dbReference type="PANTHER" id="PTHR34389:SF2">
    <property type="entry name" value="L-RHAMNOSE MUTAROTASE"/>
    <property type="match status" value="1"/>
</dbReference>
<keyword evidence="2" id="KW-1185">Reference proteome</keyword>